<organism evidence="3 4">
    <name type="scientific">Portunus trituberculatus</name>
    <name type="common">Swimming crab</name>
    <name type="synonym">Neptunus trituberculatus</name>
    <dbReference type="NCBI Taxonomy" id="210409"/>
    <lineage>
        <taxon>Eukaryota</taxon>
        <taxon>Metazoa</taxon>
        <taxon>Ecdysozoa</taxon>
        <taxon>Arthropoda</taxon>
        <taxon>Crustacea</taxon>
        <taxon>Multicrustacea</taxon>
        <taxon>Malacostraca</taxon>
        <taxon>Eumalacostraca</taxon>
        <taxon>Eucarida</taxon>
        <taxon>Decapoda</taxon>
        <taxon>Pleocyemata</taxon>
        <taxon>Brachyura</taxon>
        <taxon>Eubrachyura</taxon>
        <taxon>Portunoidea</taxon>
        <taxon>Portunidae</taxon>
        <taxon>Portuninae</taxon>
        <taxon>Portunus</taxon>
    </lineage>
</organism>
<proteinExistence type="predicted"/>
<protein>
    <submittedName>
        <fullName evidence="3">Xaa-Pro aminopeptidase 1</fullName>
    </submittedName>
</protein>
<accession>A0A5B7E1L8</accession>
<dbReference type="Gene3D" id="3.90.230.10">
    <property type="entry name" value="Creatinase/methionine aminopeptidase superfamily"/>
    <property type="match status" value="1"/>
</dbReference>
<dbReference type="PANTHER" id="PTHR43763">
    <property type="entry name" value="XAA-PRO AMINOPEPTIDASE 1"/>
    <property type="match status" value="1"/>
</dbReference>
<evidence type="ECO:0000313" key="4">
    <source>
        <dbReference type="Proteomes" id="UP000324222"/>
    </source>
</evidence>
<dbReference type="InterPro" id="IPR036005">
    <property type="entry name" value="Creatinase/aminopeptidase-like"/>
</dbReference>
<dbReference type="OrthoDB" id="9995434at2759"/>
<evidence type="ECO:0000313" key="3">
    <source>
        <dbReference type="EMBL" id="MPC27247.1"/>
    </source>
</evidence>
<keyword evidence="3" id="KW-0378">Hydrolase</keyword>
<name>A0A5B7E1L8_PORTR</name>
<dbReference type="SUPFAM" id="SSF55920">
    <property type="entry name" value="Creatinase/aminopeptidase"/>
    <property type="match status" value="1"/>
</dbReference>
<feature type="region of interest" description="Disordered" evidence="1">
    <location>
        <begin position="161"/>
        <end position="209"/>
    </location>
</feature>
<dbReference type="EMBL" id="VSRR010001714">
    <property type="protein sequence ID" value="MPC27247.1"/>
    <property type="molecule type" value="Genomic_DNA"/>
</dbReference>
<keyword evidence="3" id="KW-0645">Protease</keyword>
<feature type="compositionally biased region" description="Low complexity" evidence="1">
    <location>
        <begin position="180"/>
        <end position="209"/>
    </location>
</feature>
<sequence length="209" mass="23822">MGYLSAHWPKPPSRQDQFGYRVFGYDAAISAPIGRDSRGLTPTQVRIYGDEEHEMEIGHFFSDEPGYYQDNEWGIRLETILTVVPLDTKYTFDKRMLGFEAVTLVPFETKLINLTLLDDYQCHWLNAYHQRVKEHVGPELLAQNRGKAYDWMLTKIQPLPCPNPDRLQQDRPHISPPAKATTTTSTTTTTTSTTSASTTTTTTTRQGFF</sequence>
<evidence type="ECO:0000256" key="1">
    <source>
        <dbReference type="SAM" id="MobiDB-lite"/>
    </source>
</evidence>
<keyword evidence="3" id="KW-0031">Aminopeptidase</keyword>
<feature type="domain" description="Peptidase M24 C-terminal" evidence="2">
    <location>
        <begin position="96"/>
        <end position="159"/>
    </location>
</feature>
<dbReference type="AlphaFoldDB" id="A0A5B7E1L8"/>
<keyword evidence="4" id="KW-1185">Reference proteome</keyword>
<gene>
    <name evidence="3" type="primary">Xpnpep1_2</name>
    <name evidence="3" type="ORF">E2C01_020416</name>
</gene>
<dbReference type="InterPro" id="IPR032416">
    <property type="entry name" value="Peptidase_M24_C"/>
</dbReference>
<dbReference type="PANTHER" id="PTHR43763:SF6">
    <property type="entry name" value="XAA-PRO AMINOPEPTIDASE 1"/>
    <property type="match status" value="1"/>
</dbReference>
<dbReference type="Pfam" id="PF16188">
    <property type="entry name" value="Peptidase_M24_C"/>
    <property type="match status" value="1"/>
</dbReference>
<comment type="caution">
    <text evidence="3">The sequence shown here is derived from an EMBL/GenBank/DDBJ whole genome shotgun (WGS) entry which is preliminary data.</text>
</comment>
<dbReference type="Proteomes" id="UP000324222">
    <property type="component" value="Unassembled WGS sequence"/>
</dbReference>
<dbReference type="InterPro" id="IPR050422">
    <property type="entry name" value="X-Pro_aminopeptidase_P"/>
</dbReference>
<evidence type="ECO:0000259" key="2">
    <source>
        <dbReference type="Pfam" id="PF16188"/>
    </source>
</evidence>
<reference evidence="3 4" key="1">
    <citation type="submission" date="2019-05" db="EMBL/GenBank/DDBJ databases">
        <title>Another draft genome of Portunus trituberculatus and its Hox gene families provides insights of decapod evolution.</title>
        <authorList>
            <person name="Jeong J.-H."/>
            <person name="Song I."/>
            <person name="Kim S."/>
            <person name="Choi T."/>
            <person name="Kim D."/>
            <person name="Ryu S."/>
            <person name="Kim W."/>
        </authorList>
    </citation>
    <scope>NUCLEOTIDE SEQUENCE [LARGE SCALE GENOMIC DNA]</scope>
    <source>
        <tissue evidence="3">Muscle</tissue>
    </source>
</reference>
<dbReference type="GO" id="GO:0004177">
    <property type="term" value="F:aminopeptidase activity"/>
    <property type="evidence" value="ECO:0007669"/>
    <property type="project" value="UniProtKB-KW"/>
</dbReference>